<dbReference type="GO" id="GO:0004175">
    <property type="term" value="F:endopeptidase activity"/>
    <property type="evidence" value="ECO:0007669"/>
    <property type="project" value="UniProtKB-ARBA"/>
</dbReference>
<feature type="transmembrane region" description="Helical" evidence="1">
    <location>
        <begin position="66"/>
        <end position="85"/>
    </location>
</feature>
<dbReference type="AlphaFoldDB" id="A0A165LTH6"/>
<organism evidence="3 4">
    <name type="scientific">Pelodictyon luteolum</name>
    <dbReference type="NCBI Taxonomy" id="1100"/>
    <lineage>
        <taxon>Bacteria</taxon>
        <taxon>Pseudomonadati</taxon>
        <taxon>Chlorobiota</taxon>
        <taxon>Chlorobiia</taxon>
        <taxon>Chlorobiales</taxon>
        <taxon>Chlorobiaceae</taxon>
        <taxon>Chlorobium/Pelodictyon group</taxon>
        <taxon>Pelodictyon</taxon>
    </lineage>
</organism>
<evidence type="ECO:0000259" key="2">
    <source>
        <dbReference type="Pfam" id="PF02517"/>
    </source>
</evidence>
<dbReference type="GO" id="GO:0080120">
    <property type="term" value="P:CAAX-box protein maturation"/>
    <property type="evidence" value="ECO:0007669"/>
    <property type="project" value="UniProtKB-ARBA"/>
</dbReference>
<keyword evidence="1" id="KW-0472">Membrane</keyword>
<feature type="transmembrane region" description="Helical" evidence="1">
    <location>
        <begin position="214"/>
        <end position="235"/>
    </location>
</feature>
<protein>
    <recommendedName>
        <fullName evidence="2">CAAX prenyl protease 2/Lysostaphin resistance protein A-like domain-containing protein</fullName>
    </recommendedName>
</protein>
<dbReference type="EMBL" id="LVWG01000027">
    <property type="protein sequence ID" value="KZK74410.1"/>
    <property type="molecule type" value="Genomic_DNA"/>
</dbReference>
<feature type="domain" description="CAAX prenyl protease 2/Lysostaphin resistance protein A-like" evidence="2">
    <location>
        <begin position="137"/>
        <end position="226"/>
    </location>
</feature>
<feature type="transmembrane region" description="Helical" evidence="1">
    <location>
        <begin position="175"/>
        <end position="208"/>
    </location>
</feature>
<feature type="transmembrane region" description="Helical" evidence="1">
    <location>
        <begin position="137"/>
        <end position="155"/>
    </location>
</feature>
<dbReference type="Proteomes" id="UP000076481">
    <property type="component" value="Unassembled WGS sequence"/>
</dbReference>
<comment type="caution">
    <text evidence="3">The sequence shown here is derived from an EMBL/GenBank/DDBJ whole genome shotgun (WGS) entry which is preliminary data.</text>
</comment>
<gene>
    <name evidence="3" type="ORF">A3K90_03940</name>
</gene>
<name>A0A165LTH6_PELLU</name>
<accession>A0A165LTH6</accession>
<sequence>MTEGRNSNRPSAVMDYIACMMEQDEMTVNTKTQYPEKHHSRTHFLMVLALLYWLPVATILTGMVPFSLRSLLLLLMFVFTAIYALMQGHSAAELGLENFNLRTSLAVNLPAGIAAAGVVFLMPIAGVHDRLLPPPEATFIFFYVLVSSPVQEFLFRSFLFSEMRRSNIHSPIWQVVISATSFAFLHAVYLDPLTGLLSFAAGIMWSIIYQRIPNLAGVSLSHAIIGIMAIMSGIARKI</sequence>
<proteinExistence type="predicted"/>
<evidence type="ECO:0000313" key="3">
    <source>
        <dbReference type="EMBL" id="KZK74410.1"/>
    </source>
</evidence>
<dbReference type="InterPro" id="IPR003675">
    <property type="entry name" value="Rce1/LyrA-like_dom"/>
</dbReference>
<evidence type="ECO:0000313" key="4">
    <source>
        <dbReference type="Proteomes" id="UP000076481"/>
    </source>
</evidence>
<feature type="transmembrane region" description="Helical" evidence="1">
    <location>
        <begin position="105"/>
        <end position="125"/>
    </location>
</feature>
<dbReference type="Pfam" id="PF02517">
    <property type="entry name" value="Rce1-like"/>
    <property type="match status" value="1"/>
</dbReference>
<feature type="transmembrane region" description="Helical" evidence="1">
    <location>
        <begin position="43"/>
        <end position="60"/>
    </location>
</feature>
<evidence type="ECO:0000256" key="1">
    <source>
        <dbReference type="SAM" id="Phobius"/>
    </source>
</evidence>
<keyword evidence="1" id="KW-0812">Transmembrane</keyword>
<reference evidence="3 4" key="1">
    <citation type="submission" date="2016-03" db="EMBL/GenBank/DDBJ databases">
        <title>Speciation and ecological success in dimly lit waters: horizontal gene transfer in a green sulfur bacteria bloom unveiled by metagenomic assembly.</title>
        <authorList>
            <person name="Llorens-Mares T."/>
            <person name="Liu Z."/>
            <person name="Allen L.Z."/>
            <person name="Rusch D.B."/>
            <person name="Craig M.T."/>
            <person name="Dupont C.L."/>
            <person name="Bryant D.A."/>
            <person name="Casamayor E.O."/>
        </authorList>
    </citation>
    <scope>NUCLEOTIDE SEQUENCE [LARGE SCALE GENOMIC DNA]</scope>
    <source>
        <strain evidence="3">CIII</strain>
    </source>
</reference>
<keyword evidence="1" id="KW-1133">Transmembrane helix</keyword>